<protein>
    <recommendedName>
        <fullName evidence="1">F-box domain-containing protein</fullName>
    </recommendedName>
</protein>
<name>A0A2R6NZZ3_9APHY</name>
<evidence type="ECO:0000313" key="2">
    <source>
        <dbReference type="EMBL" id="PSR81718.1"/>
    </source>
</evidence>
<dbReference type="EMBL" id="MLYV02000609">
    <property type="protein sequence ID" value="PSR81718.1"/>
    <property type="molecule type" value="Genomic_DNA"/>
</dbReference>
<dbReference type="AlphaFoldDB" id="A0A2R6NZZ3"/>
<keyword evidence="3" id="KW-1185">Reference proteome</keyword>
<feature type="domain" description="F-box" evidence="1">
    <location>
        <begin position="16"/>
        <end position="54"/>
    </location>
</feature>
<proteinExistence type="predicted"/>
<sequence length="432" mass="48931">MDLTLATRKGRRRTIRLPIEIMDFILDNVDDFSPIIKPNLIACSLVSREWRQTVLPHLFRELTFTHRDYMSASPEENEDSTYEWADPKDIFSSFLSFLHSPPNVGNYIRQLCLGRYLQFLDAAADRERDAECDPIVLLDILCMLPKLCVLELHGVLFRPDAVLPAWDATSLINLNSLTLSLPGRETDANTTTHLIDLLKYFGQVKELHLKDIVEHDAPAVAAHRTLSLSHLRIQSLHFQEAPCVVSSLLEYIGFPRHSTYLTTPLESLIVEPLRGKDLATLQNGQELLVLDLTPCTNIRSLAIKCSNEFPVPVAQQLKAIDRISSMLILMANSSASLSIETVTLTIEAHISDETDALLKMAFTHLSPIERALVQLGVLVNVHIIICTNPFFDNFNFHDQPDEQIKMVTDSLFPELHERSKLKAVRMSQNSWF</sequence>
<dbReference type="Pfam" id="PF00646">
    <property type="entry name" value="F-box"/>
    <property type="match status" value="1"/>
</dbReference>
<reference evidence="2 3" key="1">
    <citation type="submission" date="2018-02" db="EMBL/GenBank/DDBJ databases">
        <title>Genome sequence of the basidiomycete white-rot fungus Phlebia centrifuga.</title>
        <authorList>
            <person name="Granchi Z."/>
            <person name="Peng M."/>
            <person name="de Vries R.P."/>
            <person name="Hilden K."/>
            <person name="Makela M.R."/>
            <person name="Grigoriev I."/>
            <person name="Riley R."/>
        </authorList>
    </citation>
    <scope>NUCLEOTIDE SEQUENCE [LARGE SCALE GENOMIC DNA]</scope>
    <source>
        <strain evidence="2 3">FBCC195</strain>
    </source>
</reference>
<organism evidence="2 3">
    <name type="scientific">Hermanssonia centrifuga</name>
    <dbReference type="NCBI Taxonomy" id="98765"/>
    <lineage>
        <taxon>Eukaryota</taxon>
        <taxon>Fungi</taxon>
        <taxon>Dikarya</taxon>
        <taxon>Basidiomycota</taxon>
        <taxon>Agaricomycotina</taxon>
        <taxon>Agaricomycetes</taxon>
        <taxon>Polyporales</taxon>
        <taxon>Meruliaceae</taxon>
        <taxon>Hermanssonia</taxon>
    </lineage>
</organism>
<accession>A0A2R6NZZ3</accession>
<comment type="caution">
    <text evidence="2">The sequence shown here is derived from an EMBL/GenBank/DDBJ whole genome shotgun (WGS) entry which is preliminary data.</text>
</comment>
<evidence type="ECO:0000259" key="1">
    <source>
        <dbReference type="Pfam" id="PF00646"/>
    </source>
</evidence>
<dbReference type="InterPro" id="IPR001810">
    <property type="entry name" value="F-box_dom"/>
</dbReference>
<evidence type="ECO:0000313" key="3">
    <source>
        <dbReference type="Proteomes" id="UP000186601"/>
    </source>
</evidence>
<gene>
    <name evidence="2" type="ORF">PHLCEN_2v6290</name>
</gene>
<dbReference type="Proteomes" id="UP000186601">
    <property type="component" value="Unassembled WGS sequence"/>
</dbReference>